<protein>
    <submittedName>
        <fullName evidence="1">Uncharacterized protein</fullName>
    </submittedName>
</protein>
<gene>
    <name evidence="1" type="ORF">SAMD00023353_0502900</name>
</gene>
<evidence type="ECO:0000313" key="1">
    <source>
        <dbReference type="EMBL" id="GAW25387.1"/>
    </source>
</evidence>
<dbReference type="EMBL" id="DF977450">
    <property type="protein sequence ID" value="GAW25387.1"/>
    <property type="molecule type" value="Genomic_DNA"/>
</dbReference>
<keyword evidence="2" id="KW-1185">Reference proteome</keyword>
<accession>A0A1S8A5L5</accession>
<dbReference type="AlphaFoldDB" id="A0A1S8A5L5"/>
<organism evidence="1">
    <name type="scientific">Rosellinia necatrix</name>
    <name type="common">White root-rot fungus</name>
    <dbReference type="NCBI Taxonomy" id="77044"/>
    <lineage>
        <taxon>Eukaryota</taxon>
        <taxon>Fungi</taxon>
        <taxon>Dikarya</taxon>
        <taxon>Ascomycota</taxon>
        <taxon>Pezizomycotina</taxon>
        <taxon>Sordariomycetes</taxon>
        <taxon>Xylariomycetidae</taxon>
        <taxon>Xylariales</taxon>
        <taxon>Xylariaceae</taxon>
        <taxon>Rosellinia</taxon>
    </lineage>
</organism>
<evidence type="ECO:0000313" key="2">
    <source>
        <dbReference type="Proteomes" id="UP000054516"/>
    </source>
</evidence>
<reference evidence="1" key="1">
    <citation type="submission" date="2016-03" db="EMBL/GenBank/DDBJ databases">
        <title>Draft genome sequence of Rosellinia necatrix.</title>
        <authorList>
            <person name="Kanematsu S."/>
        </authorList>
    </citation>
    <scope>NUCLEOTIDE SEQUENCE [LARGE SCALE GENOMIC DNA]</scope>
    <source>
        <strain evidence="1">W97</strain>
    </source>
</reference>
<sequence length="96" mass="10642">MYNENPPVVSAGKPAIGHVLSRLSTAYGAYRFERPATYQERQFAQPLVKSLACPRVIRREVAMMHGSTTVDGPSDNDETRCDPIVGTLKLQLRRGP</sequence>
<dbReference type="Proteomes" id="UP000054516">
    <property type="component" value="Unassembled WGS sequence"/>
</dbReference>
<proteinExistence type="predicted"/>
<name>A0A1S8A5L5_ROSNE</name>